<reference evidence="1 2" key="1">
    <citation type="journal article" date="2022" name="Front. Cell. Infect. Microbiol.">
        <title>The Genomes of Two Strains of Taenia crassiceps the Animal Model for the Study of Human Cysticercosis.</title>
        <authorList>
            <person name="Bobes R.J."/>
            <person name="Estrada K."/>
            <person name="Rios-Valencia D.G."/>
            <person name="Calderon-Gallegos A."/>
            <person name="de la Torre P."/>
            <person name="Carrero J.C."/>
            <person name="Sanchez-Flores A."/>
            <person name="Laclette J.P."/>
        </authorList>
    </citation>
    <scope>NUCLEOTIDE SEQUENCE [LARGE SCALE GENOMIC DNA]</scope>
    <source>
        <strain evidence="1">WFUcys</strain>
    </source>
</reference>
<proteinExistence type="predicted"/>
<keyword evidence="2" id="KW-1185">Reference proteome</keyword>
<evidence type="ECO:0000313" key="2">
    <source>
        <dbReference type="Proteomes" id="UP001651158"/>
    </source>
</evidence>
<gene>
    <name evidence="1" type="ORF">TcWFU_003391</name>
</gene>
<name>A0ABR4QKG5_9CEST</name>
<dbReference type="EMBL" id="JAKROA010000002">
    <property type="protein sequence ID" value="KAL5110097.1"/>
    <property type="molecule type" value="Genomic_DNA"/>
</dbReference>
<dbReference type="Proteomes" id="UP001651158">
    <property type="component" value="Unassembled WGS sequence"/>
</dbReference>
<comment type="caution">
    <text evidence="1">The sequence shown here is derived from an EMBL/GenBank/DDBJ whole genome shotgun (WGS) entry which is preliminary data.</text>
</comment>
<evidence type="ECO:0000313" key="1">
    <source>
        <dbReference type="EMBL" id="KAL5110097.1"/>
    </source>
</evidence>
<organism evidence="1 2">
    <name type="scientific">Taenia crassiceps</name>
    <dbReference type="NCBI Taxonomy" id="6207"/>
    <lineage>
        <taxon>Eukaryota</taxon>
        <taxon>Metazoa</taxon>
        <taxon>Spiralia</taxon>
        <taxon>Lophotrochozoa</taxon>
        <taxon>Platyhelminthes</taxon>
        <taxon>Cestoda</taxon>
        <taxon>Eucestoda</taxon>
        <taxon>Cyclophyllidea</taxon>
        <taxon>Taeniidae</taxon>
        <taxon>Taenia</taxon>
    </lineage>
</organism>
<accession>A0ABR4QKG5</accession>
<protein>
    <submittedName>
        <fullName evidence="1">Uncharacterized protein</fullName>
    </submittedName>
</protein>
<sequence>MGWRLMWCACIKAPFRLQNCYFSLKMFATLLLLSCLAMDSWSFQVDQSIPQTMALTDADLDVMEGPQLLKWPKRRLDKPAFYIPDDDVPTYLSGLRYLRSAQKRFKPKMPIFLGLIGKRK</sequence>